<comment type="caution">
    <text evidence="1">The sequence shown here is derived from an EMBL/GenBank/DDBJ whole genome shotgun (WGS) entry which is preliminary data.</text>
</comment>
<gene>
    <name evidence="1" type="ORF">I3842_08G172300</name>
</gene>
<dbReference type="EMBL" id="CM031832">
    <property type="protein sequence ID" value="KAG6701587.1"/>
    <property type="molecule type" value="Genomic_DNA"/>
</dbReference>
<accession>A0A922JD55</accession>
<evidence type="ECO:0000313" key="2">
    <source>
        <dbReference type="Proteomes" id="UP000811246"/>
    </source>
</evidence>
<dbReference type="AlphaFoldDB" id="A0A922JD55"/>
<protein>
    <submittedName>
        <fullName evidence="1">Uncharacterized protein</fullName>
    </submittedName>
</protein>
<organism evidence="1 2">
    <name type="scientific">Carya illinoinensis</name>
    <name type="common">Pecan</name>
    <dbReference type="NCBI Taxonomy" id="32201"/>
    <lineage>
        <taxon>Eukaryota</taxon>
        <taxon>Viridiplantae</taxon>
        <taxon>Streptophyta</taxon>
        <taxon>Embryophyta</taxon>
        <taxon>Tracheophyta</taxon>
        <taxon>Spermatophyta</taxon>
        <taxon>Magnoliopsida</taxon>
        <taxon>eudicotyledons</taxon>
        <taxon>Gunneridae</taxon>
        <taxon>Pentapetalae</taxon>
        <taxon>rosids</taxon>
        <taxon>fabids</taxon>
        <taxon>Fagales</taxon>
        <taxon>Juglandaceae</taxon>
        <taxon>Carya</taxon>
    </lineage>
</organism>
<proteinExistence type="predicted"/>
<evidence type="ECO:0000313" key="1">
    <source>
        <dbReference type="EMBL" id="KAG6701587.1"/>
    </source>
</evidence>
<name>A0A922JD55_CARIL</name>
<reference evidence="1" key="1">
    <citation type="submission" date="2021-01" db="EMBL/GenBank/DDBJ databases">
        <authorList>
            <person name="Lovell J.T."/>
            <person name="Bentley N."/>
            <person name="Bhattarai G."/>
            <person name="Jenkins J.W."/>
            <person name="Sreedasyam A."/>
            <person name="Alarcon Y."/>
            <person name="Bock C."/>
            <person name="Boston L."/>
            <person name="Carlson J."/>
            <person name="Cervantes K."/>
            <person name="Clermont K."/>
            <person name="Krom N."/>
            <person name="Kubenka K."/>
            <person name="Mamidi S."/>
            <person name="Mattison C."/>
            <person name="Monteros M."/>
            <person name="Pisani C."/>
            <person name="Plott C."/>
            <person name="Rajasekar S."/>
            <person name="Rhein H.S."/>
            <person name="Rohla C."/>
            <person name="Song M."/>
            <person name="Hilaire R.S."/>
            <person name="Shu S."/>
            <person name="Wells L."/>
            <person name="Wang X."/>
            <person name="Webber J."/>
            <person name="Heerema R.J."/>
            <person name="Klein P."/>
            <person name="Conner P."/>
            <person name="Grauke L."/>
            <person name="Grimwood J."/>
            <person name="Schmutz J."/>
            <person name="Randall J.J."/>
        </authorList>
    </citation>
    <scope>NUCLEOTIDE SEQUENCE</scope>
    <source>
        <tissue evidence="1">Leaf</tissue>
    </source>
</reference>
<dbReference type="Proteomes" id="UP000811246">
    <property type="component" value="Chromosome 8"/>
</dbReference>
<sequence>MVSKDPLLSCGNRPGDFQAYTLCNARTGHTLAFPLKWPCSKSGSKSNCYSIKTSCWHLTVPAATLSDPWIFPLMQSMLQPYHYLYFPGRELESIQTQNYNFYPEPIILLSNHLVSSSISGRSTVTIQDIPEEKPGE</sequence>